<name>A0A938WJB4_9BACT</name>
<protein>
    <recommendedName>
        <fullName evidence="4">Macroglobulin domain-containing protein</fullName>
    </recommendedName>
</protein>
<feature type="signal peptide" evidence="1">
    <location>
        <begin position="1"/>
        <end position="25"/>
    </location>
</feature>
<organism evidence="2 3">
    <name type="scientific">Marseilla massiliensis</name>
    <dbReference type="NCBI Taxonomy" id="1841864"/>
    <lineage>
        <taxon>Bacteria</taxon>
        <taxon>Pseudomonadati</taxon>
        <taxon>Bacteroidota</taxon>
        <taxon>Bacteroidia</taxon>
        <taxon>Bacteroidales</taxon>
        <taxon>Prevotellaceae</taxon>
        <taxon>Marseilla</taxon>
    </lineage>
</organism>
<evidence type="ECO:0000313" key="2">
    <source>
        <dbReference type="EMBL" id="MBM6660216.1"/>
    </source>
</evidence>
<dbReference type="Gene3D" id="2.60.40.1930">
    <property type="match status" value="1"/>
</dbReference>
<feature type="chain" id="PRO_5037873142" description="Macroglobulin domain-containing protein" evidence="1">
    <location>
        <begin position="26"/>
        <end position="907"/>
    </location>
</feature>
<keyword evidence="3" id="KW-1185">Reference proteome</keyword>
<keyword evidence="1" id="KW-0732">Signal</keyword>
<evidence type="ECO:0000256" key="1">
    <source>
        <dbReference type="SAM" id="SignalP"/>
    </source>
</evidence>
<sequence length="907" mass="100774">MIMKHTSLICCMAMAAMLCCATAGAQQPQATATTVAAGPGAKATLERFVGNISTFNRLFPQEKVYLHLDNTAYFRGETIWFSAYVVRADRPALTDMSRVLYVDLLDPTGETVATRKVKLDHGRGSGSFKLDKLLTSGFYEIRAYTRYMLNWDAAWAFSRVLPVFEAPKAEGDYSEPTMAAHDYRKRMPSARAKAGDGKARVRFFPEGGRLVMGLPSRVAFDVTGPGGEPLQAGGTLTMADGRRVAVETLREGRGVFDYTPAEGSATLTLTDSAGRWHEFELPGAEAEGCVLTVGAIEGDYVNVAVTRSKGYDEPLAMVLVNGGNVDAADILMPGERTARRRFFRPDMAPGVSQVALIDRNEDIVAERMVFVSPQAGVDTIAFRAEGSLAPCGKLALEAQTTPGVTFSLAVRDRAADANGADADAATWLLLSSELKGYIRNPQYYLEADDEEHRKAADLLMMVQGWRRYDVAQMAGSKEFVRRQPMEDGLYLFGQLHQASRRNKTAGVKLTATLYNRQGVAMGGKATTDSAGMYAFRLPDCEGEYTLLLNTTNAEGKAKNYRVGIDRNFAPAPRPVWPAETEPVPLGEARQLAVPEAGFDTLATKLSMEDRVHMIREVKVKGKRLFEKARAGWENEQRGAFKAYVRYDCDRAADEIYDAGDDTPTIFEWLAQKNPFFGGNEVDQGDEGYGLAEPQELPVEQQLSMVNEGGNLQTEVSQMEDMQTESAQDQYRGFLTRDGMSYKNRPIVWVLNNTFYMGTSTRGVSTADIVNIRAETSEEMPRWLDEYKSVYISEDEEIWRNYVEAPELARYSPVTIFLYSHHEFPAKSKGLRHTHFDGYSRVETFQMPDYSLMPPMADHRRTLYWNPAVKADKDGRARIELYNNSSCKQIAISAEGISYDGRAVVYRP</sequence>
<proteinExistence type="predicted"/>
<comment type="caution">
    <text evidence="2">The sequence shown here is derived from an EMBL/GenBank/DDBJ whole genome shotgun (WGS) entry which is preliminary data.</text>
</comment>
<evidence type="ECO:0008006" key="4">
    <source>
        <dbReference type="Google" id="ProtNLM"/>
    </source>
</evidence>
<dbReference type="AlphaFoldDB" id="A0A938WJB4"/>
<dbReference type="RefSeq" id="WP_205106769.1">
    <property type="nucleotide sequence ID" value="NZ_JACJJL010000001.1"/>
</dbReference>
<dbReference type="EMBL" id="JACJJL010000001">
    <property type="protein sequence ID" value="MBM6660216.1"/>
    <property type="molecule type" value="Genomic_DNA"/>
</dbReference>
<evidence type="ECO:0000313" key="3">
    <source>
        <dbReference type="Proteomes" id="UP000764045"/>
    </source>
</evidence>
<dbReference type="Proteomes" id="UP000764045">
    <property type="component" value="Unassembled WGS sequence"/>
</dbReference>
<accession>A0A938WJB4</accession>
<gene>
    <name evidence="2" type="ORF">H6B30_00355</name>
</gene>
<reference evidence="2 3" key="1">
    <citation type="journal article" date="2021" name="Sci. Rep.">
        <title>The distribution of antibiotic resistance genes in chicken gut microbiota commensals.</title>
        <authorList>
            <person name="Juricova H."/>
            <person name="Matiasovicova J."/>
            <person name="Kubasova T."/>
            <person name="Cejkova D."/>
            <person name="Rychlik I."/>
        </authorList>
    </citation>
    <scope>NUCLEOTIDE SEQUENCE [LARGE SCALE GENOMIC DNA]</scope>
    <source>
        <strain evidence="2 3">An819</strain>
    </source>
</reference>